<proteinExistence type="predicted"/>
<organism evidence="2 3">
    <name type="scientific">Apolygus lucorum</name>
    <name type="common">Small green plant bug</name>
    <name type="synonym">Lygocoris lucorum</name>
    <dbReference type="NCBI Taxonomy" id="248454"/>
    <lineage>
        <taxon>Eukaryota</taxon>
        <taxon>Metazoa</taxon>
        <taxon>Ecdysozoa</taxon>
        <taxon>Arthropoda</taxon>
        <taxon>Hexapoda</taxon>
        <taxon>Insecta</taxon>
        <taxon>Pterygota</taxon>
        <taxon>Neoptera</taxon>
        <taxon>Paraneoptera</taxon>
        <taxon>Hemiptera</taxon>
        <taxon>Heteroptera</taxon>
        <taxon>Panheteroptera</taxon>
        <taxon>Cimicomorpha</taxon>
        <taxon>Miridae</taxon>
        <taxon>Mirini</taxon>
        <taxon>Apolygus</taxon>
    </lineage>
</organism>
<sequence length="81" mass="9412">MAQVVVLLLIFVSVVGALMKIQGNNGKLWMEKPDHVCEKHTYRVKRDASCVCWRDCDKHLKKPIGKRINWRNIQNKLIPAE</sequence>
<name>A0A8S9X9X0_APOLU</name>
<evidence type="ECO:0000256" key="1">
    <source>
        <dbReference type="SAM" id="SignalP"/>
    </source>
</evidence>
<accession>A0A8S9X9X0</accession>
<evidence type="ECO:0000313" key="3">
    <source>
        <dbReference type="Proteomes" id="UP000466442"/>
    </source>
</evidence>
<keyword evidence="3" id="KW-1185">Reference proteome</keyword>
<comment type="caution">
    <text evidence="2">The sequence shown here is derived from an EMBL/GenBank/DDBJ whole genome shotgun (WGS) entry which is preliminary data.</text>
</comment>
<dbReference type="AlphaFoldDB" id="A0A8S9X9X0"/>
<gene>
    <name evidence="2" type="ORF">GE061_019986</name>
</gene>
<dbReference type="EMBL" id="WIXP02000009">
    <property type="protein sequence ID" value="KAF6205812.1"/>
    <property type="molecule type" value="Genomic_DNA"/>
</dbReference>
<feature type="chain" id="PRO_5035825751" evidence="1">
    <location>
        <begin position="18"/>
        <end position="81"/>
    </location>
</feature>
<feature type="signal peptide" evidence="1">
    <location>
        <begin position="1"/>
        <end position="17"/>
    </location>
</feature>
<dbReference type="Proteomes" id="UP000466442">
    <property type="component" value="Linkage Group LG9"/>
</dbReference>
<evidence type="ECO:0000313" key="2">
    <source>
        <dbReference type="EMBL" id="KAF6205812.1"/>
    </source>
</evidence>
<protein>
    <submittedName>
        <fullName evidence="2">Uncharacterized protein</fullName>
    </submittedName>
</protein>
<reference evidence="2" key="1">
    <citation type="journal article" date="2021" name="Mol. Ecol. Resour.">
        <title>Apolygus lucorum genome provides insights into omnivorousness and mesophyll feeding.</title>
        <authorList>
            <person name="Liu Y."/>
            <person name="Liu H."/>
            <person name="Wang H."/>
            <person name="Huang T."/>
            <person name="Liu B."/>
            <person name="Yang B."/>
            <person name="Yin L."/>
            <person name="Li B."/>
            <person name="Zhang Y."/>
            <person name="Zhang S."/>
            <person name="Jiang F."/>
            <person name="Zhang X."/>
            <person name="Ren Y."/>
            <person name="Wang B."/>
            <person name="Wang S."/>
            <person name="Lu Y."/>
            <person name="Wu K."/>
            <person name="Fan W."/>
            <person name="Wang G."/>
        </authorList>
    </citation>
    <scope>NUCLEOTIDE SEQUENCE</scope>
    <source>
        <strain evidence="2">12Hb</strain>
    </source>
</reference>
<keyword evidence="1" id="KW-0732">Signal</keyword>